<organism evidence="2 3">
    <name type="scientific">Candidatus Staskawiczbacteria bacterium RIFCSPHIGHO2_02_FULL_42_22</name>
    <dbReference type="NCBI Taxonomy" id="1802207"/>
    <lineage>
        <taxon>Bacteria</taxon>
        <taxon>Candidatus Staskawicziibacteriota</taxon>
    </lineage>
</organism>
<dbReference type="AlphaFoldDB" id="A0A1G2I1W1"/>
<keyword evidence="1" id="KW-0812">Transmembrane</keyword>
<keyword evidence="1" id="KW-1133">Transmembrane helix</keyword>
<proteinExistence type="predicted"/>
<dbReference type="Pfam" id="PF04020">
    <property type="entry name" value="Phage_holin_4_2"/>
    <property type="match status" value="1"/>
</dbReference>
<dbReference type="Proteomes" id="UP000178820">
    <property type="component" value="Unassembled WGS sequence"/>
</dbReference>
<evidence type="ECO:0000313" key="3">
    <source>
        <dbReference type="Proteomes" id="UP000178820"/>
    </source>
</evidence>
<dbReference type="PANTHER" id="PTHR37309:SF1">
    <property type="entry name" value="SLR0284 PROTEIN"/>
    <property type="match status" value="1"/>
</dbReference>
<evidence type="ECO:0008006" key="4">
    <source>
        <dbReference type="Google" id="ProtNLM"/>
    </source>
</evidence>
<feature type="transmembrane region" description="Helical" evidence="1">
    <location>
        <begin position="103"/>
        <end position="121"/>
    </location>
</feature>
<evidence type="ECO:0000313" key="2">
    <source>
        <dbReference type="EMBL" id="OGZ68745.1"/>
    </source>
</evidence>
<sequence>MRKLLSYMVSAGLGIWLATIFVPQARVLVLPTSNFFGIPLTAPWHLFILFGIVLGLLNYFVKPILNTITLPLRIITLGLFGFIINMGLIWAVDYLFKELSVPWLYPLFWTTIIIWIINLLLSKTVLKNEE</sequence>
<name>A0A1G2I1W1_9BACT</name>
<protein>
    <recommendedName>
        <fullName evidence="4">Phage holin family protein</fullName>
    </recommendedName>
</protein>
<feature type="transmembrane region" description="Helical" evidence="1">
    <location>
        <begin position="72"/>
        <end position="91"/>
    </location>
</feature>
<reference evidence="2 3" key="1">
    <citation type="journal article" date="2016" name="Nat. Commun.">
        <title>Thousands of microbial genomes shed light on interconnected biogeochemical processes in an aquifer system.</title>
        <authorList>
            <person name="Anantharaman K."/>
            <person name="Brown C.T."/>
            <person name="Hug L.A."/>
            <person name="Sharon I."/>
            <person name="Castelle C.J."/>
            <person name="Probst A.J."/>
            <person name="Thomas B.C."/>
            <person name="Singh A."/>
            <person name="Wilkins M.J."/>
            <person name="Karaoz U."/>
            <person name="Brodie E.L."/>
            <person name="Williams K.H."/>
            <person name="Hubbard S.S."/>
            <person name="Banfield J.F."/>
        </authorList>
    </citation>
    <scope>NUCLEOTIDE SEQUENCE [LARGE SCALE GENOMIC DNA]</scope>
</reference>
<dbReference type="PANTHER" id="PTHR37309">
    <property type="entry name" value="SLR0284 PROTEIN"/>
    <property type="match status" value="1"/>
</dbReference>
<accession>A0A1G2I1W1</accession>
<dbReference type="InterPro" id="IPR007165">
    <property type="entry name" value="Phage_holin_4_2"/>
</dbReference>
<evidence type="ECO:0000256" key="1">
    <source>
        <dbReference type="SAM" id="Phobius"/>
    </source>
</evidence>
<dbReference type="EMBL" id="MHOT01000018">
    <property type="protein sequence ID" value="OGZ68745.1"/>
    <property type="molecule type" value="Genomic_DNA"/>
</dbReference>
<gene>
    <name evidence="2" type="ORF">A3D44_01990</name>
</gene>
<keyword evidence="1" id="KW-0472">Membrane</keyword>
<dbReference type="STRING" id="1802207.A3D44_01990"/>
<feature type="transmembrane region" description="Helical" evidence="1">
    <location>
        <begin position="43"/>
        <end position="60"/>
    </location>
</feature>
<comment type="caution">
    <text evidence="2">The sequence shown here is derived from an EMBL/GenBank/DDBJ whole genome shotgun (WGS) entry which is preliminary data.</text>
</comment>